<gene>
    <name evidence="3" type="ORF">FEZ63_00235</name>
</gene>
<comment type="caution">
    <text evidence="3">The sequence shown here is derived from an EMBL/GenBank/DDBJ whole genome shotgun (WGS) entry which is preliminary data.</text>
</comment>
<name>A0A5N3PJ16_9HYPH</name>
<evidence type="ECO:0000313" key="4">
    <source>
        <dbReference type="Proteomes" id="UP000325684"/>
    </source>
</evidence>
<dbReference type="OrthoDB" id="8018204at2"/>
<dbReference type="Proteomes" id="UP000325684">
    <property type="component" value="Unassembled WGS sequence"/>
</dbReference>
<dbReference type="RefSeq" id="WP_150941625.1">
    <property type="nucleotide sequence ID" value="NZ_VCMV01000001.1"/>
</dbReference>
<feature type="region of interest" description="Disordered" evidence="1">
    <location>
        <begin position="116"/>
        <end position="141"/>
    </location>
</feature>
<evidence type="ECO:0000256" key="1">
    <source>
        <dbReference type="SAM" id="MobiDB-lite"/>
    </source>
</evidence>
<feature type="chain" id="PRO_5024278060" description="PepSY domain-containing protein" evidence="2">
    <location>
        <begin position="22"/>
        <end position="177"/>
    </location>
</feature>
<dbReference type="AlphaFoldDB" id="A0A5N3PJ16"/>
<organism evidence="3 4">
    <name type="scientific">Microvirga brassicacearum</name>
    <dbReference type="NCBI Taxonomy" id="2580413"/>
    <lineage>
        <taxon>Bacteria</taxon>
        <taxon>Pseudomonadati</taxon>
        <taxon>Pseudomonadota</taxon>
        <taxon>Alphaproteobacteria</taxon>
        <taxon>Hyphomicrobiales</taxon>
        <taxon>Methylobacteriaceae</taxon>
        <taxon>Microvirga</taxon>
    </lineage>
</organism>
<sequence>MFQVPATVMGMIGSAFMVASFAPGAVGHAANSEMESAAFIAKSQTVDASGKRDRVTAPVTAKSRQAVSVVELVGVSRVQVVLKDENGVVLFRSDPQTNTTYVARDTDLPVITVKHETGSQTKPQPVSRESSEESVAPKRRAHPYGCVGAVSPLARAGNEAAPSLCVTSLESGIQARS</sequence>
<proteinExistence type="predicted"/>
<keyword evidence="2" id="KW-0732">Signal</keyword>
<reference evidence="3 4" key="1">
    <citation type="journal article" date="2019" name="Microorganisms">
        <title>Genome Insights into the Novel Species Microvirga brassicacearum, a Rapeseed Endophyte with Biotechnological Potential.</title>
        <authorList>
            <person name="Jimenez-Gomez A."/>
            <person name="Saati-Santamaria Z."/>
            <person name="Igual J.M."/>
            <person name="Rivas R."/>
            <person name="Mateos P.F."/>
            <person name="Garcia-Fraile P."/>
        </authorList>
    </citation>
    <scope>NUCLEOTIDE SEQUENCE [LARGE SCALE GENOMIC DNA]</scope>
    <source>
        <strain evidence="3 4">CDVBN77</strain>
    </source>
</reference>
<evidence type="ECO:0000256" key="2">
    <source>
        <dbReference type="SAM" id="SignalP"/>
    </source>
</evidence>
<evidence type="ECO:0000313" key="3">
    <source>
        <dbReference type="EMBL" id="KAB0269732.1"/>
    </source>
</evidence>
<protein>
    <recommendedName>
        <fullName evidence="5">PepSY domain-containing protein</fullName>
    </recommendedName>
</protein>
<feature type="signal peptide" evidence="2">
    <location>
        <begin position="1"/>
        <end position="21"/>
    </location>
</feature>
<dbReference type="EMBL" id="VCMV01000001">
    <property type="protein sequence ID" value="KAB0269732.1"/>
    <property type="molecule type" value="Genomic_DNA"/>
</dbReference>
<feature type="compositionally biased region" description="Polar residues" evidence="1">
    <location>
        <begin position="118"/>
        <end position="128"/>
    </location>
</feature>
<keyword evidence="4" id="KW-1185">Reference proteome</keyword>
<accession>A0A5N3PJ16</accession>
<evidence type="ECO:0008006" key="5">
    <source>
        <dbReference type="Google" id="ProtNLM"/>
    </source>
</evidence>